<feature type="transmembrane region" description="Helical" evidence="5">
    <location>
        <begin position="90"/>
        <end position="109"/>
    </location>
</feature>
<evidence type="ECO:0000256" key="2">
    <source>
        <dbReference type="ARBA" id="ARBA00022692"/>
    </source>
</evidence>
<dbReference type="AlphaFoldDB" id="A0A9W9VX27"/>
<name>A0A9W9VX27_9EURO</name>
<proteinExistence type="predicted"/>
<protein>
    <recommendedName>
        <fullName evidence="8">FAR-17a/AIG1-like protein</fullName>
    </recommendedName>
</protein>
<evidence type="ECO:0008006" key="8">
    <source>
        <dbReference type="Google" id="ProtNLM"/>
    </source>
</evidence>
<evidence type="ECO:0000256" key="3">
    <source>
        <dbReference type="ARBA" id="ARBA00022989"/>
    </source>
</evidence>
<feature type="transmembrane region" description="Helical" evidence="5">
    <location>
        <begin position="20"/>
        <end position="37"/>
    </location>
</feature>
<dbReference type="Pfam" id="PF04750">
    <property type="entry name" value="Far-17a_AIG1"/>
    <property type="match status" value="1"/>
</dbReference>
<dbReference type="InterPro" id="IPR006838">
    <property type="entry name" value="ADTRP_AIG1"/>
</dbReference>
<accession>A0A9W9VX27</accession>
<dbReference type="GeneID" id="81434138"/>
<gene>
    <name evidence="6" type="ORF">N7496_002030</name>
</gene>
<dbReference type="Proteomes" id="UP001147782">
    <property type="component" value="Unassembled WGS sequence"/>
</dbReference>
<comment type="caution">
    <text evidence="6">The sequence shown here is derived from an EMBL/GenBank/DDBJ whole genome shotgun (WGS) entry which is preliminary data.</text>
</comment>
<keyword evidence="7" id="KW-1185">Reference proteome</keyword>
<dbReference type="EMBL" id="JAPZBS010000001">
    <property type="protein sequence ID" value="KAJ5390962.1"/>
    <property type="molecule type" value="Genomic_DNA"/>
</dbReference>
<evidence type="ECO:0000313" key="7">
    <source>
        <dbReference type="Proteomes" id="UP001147782"/>
    </source>
</evidence>
<keyword evidence="4 5" id="KW-0472">Membrane</keyword>
<evidence type="ECO:0000256" key="1">
    <source>
        <dbReference type="ARBA" id="ARBA00004127"/>
    </source>
</evidence>
<dbReference type="GO" id="GO:0016020">
    <property type="term" value="C:membrane"/>
    <property type="evidence" value="ECO:0007669"/>
    <property type="project" value="InterPro"/>
</dbReference>
<dbReference type="PANTHER" id="PTHR10989:SF16">
    <property type="entry name" value="AT02829P-RELATED"/>
    <property type="match status" value="1"/>
</dbReference>
<evidence type="ECO:0000256" key="5">
    <source>
        <dbReference type="SAM" id="Phobius"/>
    </source>
</evidence>
<sequence>MAHSHIIHHPLQRWPSPSRGFSALVHATGLASFLWSFKYMHENPNQANEAYGWHFQYLTVIGLSLSTLTFIVALLADVTLSRRLFLIKNLLSVCCAPMEVLISVLYWGLRVIDERLVLPDWAVIPLHADLGFHAVPSIVMLVDLLLLSPPWTIPALPALGLSSVIAFAYWFWVEQCFSNNGWYPYPIFEQLSTSGRVGLFSMSAVVMASSTITLKWLHGRVNGFGNGLPPQSRPGDIKKETL</sequence>
<comment type="subcellular location">
    <subcellularLocation>
        <location evidence="1">Endomembrane system</location>
        <topology evidence="1">Multi-pass membrane protein</topology>
    </subcellularLocation>
</comment>
<reference evidence="6" key="2">
    <citation type="journal article" date="2023" name="IMA Fungus">
        <title>Comparative genomic study of the Penicillium genus elucidates a diverse pangenome and 15 lateral gene transfer events.</title>
        <authorList>
            <person name="Petersen C."/>
            <person name="Sorensen T."/>
            <person name="Nielsen M.R."/>
            <person name="Sondergaard T.E."/>
            <person name="Sorensen J.L."/>
            <person name="Fitzpatrick D.A."/>
            <person name="Frisvad J.C."/>
            <person name="Nielsen K.L."/>
        </authorList>
    </citation>
    <scope>NUCLEOTIDE SEQUENCE</scope>
    <source>
        <strain evidence="6">IBT 29864</strain>
    </source>
</reference>
<feature type="transmembrane region" description="Helical" evidence="5">
    <location>
        <begin position="153"/>
        <end position="173"/>
    </location>
</feature>
<dbReference type="GO" id="GO:0012505">
    <property type="term" value="C:endomembrane system"/>
    <property type="evidence" value="ECO:0007669"/>
    <property type="project" value="UniProtKB-SubCell"/>
</dbReference>
<feature type="transmembrane region" description="Helical" evidence="5">
    <location>
        <begin position="57"/>
        <end position="78"/>
    </location>
</feature>
<keyword evidence="2 5" id="KW-0812">Transmembrane</keyword>
<dbReference type="OrthoDB" id="1898221at2759"/>
<keyword evidence="3 5" id="KW-1133">Transmembrane helix</keyword>
<reference evidence="6" key="1">
    <citation type="submission" date="2022-11" db="EMBL/GenBank/DDBJ databases">
        <authorList>
            <person name="Petersen C."/>
        </authorList>
    </citation>
    <scope>NUCLEOTIDE SEQUENCE</scope>
    <source>
        <strain evidence="6">IBT 29864</strain>
    </source>
</reference>
<dbReference type="RefSeq" id="XP_056561690.1">
    <property type="nucleotide sequence ID" value="XM_056694961.1"/>
</dbReference>
<organism evidence="6 7">
    <name type="scientific">Penicillium cataractarum</name>
    <dbReference type="NCBI Taxonomy" id="2100454"/>
    <lineage>
        <taxon>Eukaryota</taxon>
        <taxon>Fungi</taxon>
        <taxon>Dikarya</taxon>
        <taxon>Ascomycota</taxon>
        <taxon>Pezizomycotina</taxon>
        <taxon>Eurotiomycetes</taxon>
        <taxon>Eurotiomycetidae</taxon>
        <taxon>Eurotiales</taxon>
        <taxon>Aspergillaceae</taxon>
        <taxon>Penicillium</taxon>
    </lineage>
</organism>
<evidence type="ECO:0000313" key="6">
    <source>
        <dbReference type="EMBL" id="KAJ5390962.1"/>
    </source>
</evidence>
<evidence type="ECO:0000256" key="4">
    <source>
        <dbReference type="ARBA" id="ARBA00023136"/>
    </source>
</evidence>
<dbReference type="PANTHER" id="PTHR10989">
    <property type="entry name" value="ANDROGEN-INDUCED PROTEIN 1-RELATED"/>
    <property type="match status" value="1"/>
</dbReference>